<name>A0A147KJ21_THECS</name>
<dbReference type="PANTHER" id="PTHR42905">
    <property type="entry name" value="PHOSPHOENOLPYRUVATE CARBOXYLASE"/>
    <property type="match status" value="1"/>
</dbReference>
<dbReference type="InterPro" id="IPR039556">
    <property type="entry name" value="ICL/PEPM"/>
</dbReference>
<protein>
    <recommendedName>
        <fullName evidence="3">Carboxyvinyl-carboxyphosphonate phosphorylmutase</fullName>
    </recommendedName>
</protein>
<dbReference type="PATRIC" id="fig|665004.4.peg.4067"/>
<comment type="caution">
    <text evidence="1">The sequence shown here is derived from an EMBL/GenBank/DDBJ whole genome shotgun (WGS) entry which is preliminary data.</text>
</comment>
<dbReference type="PANTHER" id="PTHR42905:SF16">
    <property type="entry name" value="CARBOXYPHOSPHONOENOLPYRUVATE PHOSPHONOMUTASE-LIKE PROTEIN (AFU_ORTHOLOGUE AFUA_5G07230)"/>
    <property type="match status" value="1"/>
</dbReference>
<evidence type="ECO:0000313" key="2">
    <source>
        <dbReference type="Proteomes" id="UP000074382"/>
    </source>
</evidence>
<organism evidence="1 2">
    <name type="scientific">Thermobifida cellulosilytica TB100</name>
    <dbReference type="NCBI Taxonomy" id="665004"/>
    <lineage>
        <taxon>Bacteria</taxon>
        <taxon>Bacillati</taxon>
        <taxon>Actinomycetota</taxon>
        <taxon>Actinomycetes</taxon>
        <taxon>Streptosporangiales</taxon>
        <taxon>Nocardiopsidaceae</taxon>
        <taxon>Thermobifida</taxon>
    </lineage>
</organism>
<dbReference type="OrthoDB" id="9771433at2"/>
<dbReference type="Gene3D" id="3.20.20.60">
    <property type="entry name" value="Phosphoenolpyruvate-binding domains"/>
    <property type="match status" value="1"/>
</dbReference>
<dbReference type="InterPro" id="IPR040442">
    <property type="entry name" value="Pyrv_kinase-like_dom_sf"/>
</dbReference>
<gene>
    <name evidence="1" type="ORF">AC529_07490</name>
</gene>
<evidence type="ECO:0000313" key="1">
    <source>
        <dbReference type="EMBL" id="KUP97288.1"/>
    </source>
</evidence>
<dbReference type="EMBL" id="LGEM01000031">
    <property type="protein sequence ID" value="KUP97288.1"/>
    <property type="molecule type" value="Genomic_DNA"/>
</dbReference>
<dbReference type="Proteomes" id="UP000074382">
    <property type="component" value="Unassembled WGS sequence"/>
</dbReference>
<sequence length="260" mass="27029">MNEKARELRRLHGEGNGPLLLPTVWDATSARAAEAAGFPAVGTTSDGVASALGYGGRESAPRDEMLAAAARIVRSVALPVSVDLEGGYGLAPEEIGRWLVETGAAGCNIEDSRHAEGTLADPAEQAERIAGIRAAAGDAPVVNARIDTFLRDRIDGGKTPEAELVEETVRRAAAYLEAGADCVFPILASGRETVGALVKRIPGPVNILCRPGGLSVRELADLGVARISWGPFVHDHAREQLVAHLARLRTALAGPEGGAA</sequence>
<dbReference type="STRING" id="665004.AC529_07490"/>
<accession>A0A147KJ21</accession>
<reference evidence="2" key="1">
    <citation type="journal article" date="2017" name="Acta Aliment.">
        <title>Plant polysaccharide degrading enzyme system of Thermpbifida cellulosilytica TB100 revealed by de novo genome project data.</title>
        <authorList>
            <person name="Toth A."/>
            <person name="Baka E."/>
            <person name="Luzics S."/>
            <person name="Bata-Vidacs I."/>
            <person name="Nagy I."/>
            <person name="Balint B."/>
            <person name="Herceg R."/>
            <person name="Olasz F."/>
            <person name="Wilk T."/>
            <person name="Nagy T."/>
            <person name="Kriszt B."/>
            <person name="Nagy I."/>
            <person name="Kukolya J."/>
        </authorList>
    </citation>
    <scope>NUCLEOTIDE SEQUENCE [LARGE SCALE GENOMIC DNA]</scope>
    <source>
        <strain evidence="2">TB100</strain>
    </source>
</reference>
<dbReference type="InterPro" id="IPR015813">
    <property type="entry name" value="Pyrv/PenolPyrv_kinase-like_dom"/>
</dbReference>
<dbReference type="RefSeq" id="WP_068758626.1">
    <property type="nucleotide sequence ID" value="NZ_KQ950188.1"/>
</dbReference>
<proteinExistence type="predicted"/>
<dbReference type="GO" id="GO:0003824">
    <property type="term" value="F:catalytic activity"/>
    <property type="evidence" value="ECO:0007669"/>
    <property type="project" value="InterPro"/>
</dbReference>
<keyword evidence="2" id="KW-1185">Reference proteome</keyword>
<dbReference type="CDD" id="cd00377">
    <property type="entry name" value="ICL_PEPM"/>
    <property type="match status" value="1"/>
</dbReference>
<dbReference type="SUPFAM" id="SSF51621">
    <property type="entry name" value="Phosphoenolpyruvate/pyruvate domain"/>
    <property type="match status" value="1"/>
</dbReference>
<evidence type="ECO:0008006" key="3">
    <source>
        <dbReference type="Google" id="ProtNLM"/>
    </source>
</evidence>
<dbReference type="Pfam" id="PF13714">
    <property type="entry name" value="PEP_mutase"/>
    <property type="match status" value="1"/>
</dbReference>
<dbReference type="AlphaFoldDB" id="A0A147KJ21"/>